<feature type="compositionally biased region" description="Low complexity" evidence="6">
    <location>
        <begin position="1607"/>
        <end position="1618"/>
    </location>
</feature>
<dbReference type="GO" id="GO:0005524">
    <property type="term" value="F:ATP binding"/>
    <property type="evidence" value="ECO:0007669"/>
    <property type="project" value="UniProtKB-KW"/>
</dbReference>
<evidence type="ECO:0000259" key="8">
    <source>
        <dbReference type="Pfam" id="PF23247"/>
    </source>
</evidence>
<evidence type="ECO:0000256" key="1">
    <source>
        <dbReference type="ARBA" id="ARBA00008894"/>
    </source>
</evidence>
<feature type="domain" description="NB-ARC" evidence="7">
    <location>
        <begin position="155"/>
        <end position="318"/>
    </location>
</feature>
<dbReference type="Gene3D" id="3.80.10.10">
    <property type="entry name" value="Ribonuclease Inhibitor"/>
    <property type="match status" value="3"/>
</dbReference>
<keyword evidence="2" id="KW-0547">Nucleotide-binding</keyword>
<feature type="coiled-coil region" evidence="5">
    <location>
        <begin position="1874"/>
        <end position="1950"/>
    </location>
</feature>
<gene>
    <name evidence="9" type="ORF">G2W53_005271</name>
</gene>
<feature type="compositionally biased region" description="Basic and acidic residues" evidence="6">
    <location>
        <begin position="1475"/>
        <end position="1484"/>
    </location>
</feature>
<dbReference type="InterPro" id="IPR050905">
    <property type="entry name" value="Plant_NBS-LRR"/>
</dbReference>
<dbReference type="InterPro" id="IPR027417">
    <property type="entry name" value="P-loop_NTPase"/>
</dbReference>
<proteinExistence type="inferred from homology"/>
<evidence type="ECO:0000313" key="10">
    <source>
        <dbReference type="Proteomes" id="UP000634136"/>
    </source>
</evidence>
<dbReference type="SUPFAM" id="SSF52540">
    <property type="entry name" value="P-loop containing nucleoside triphosphate hydrolases"/>
    <property type="match status" value="1"/>
</dbReference>
<keyword evidence="10" id="KW-1185">Reference proteome</keyword>
<dbReference type="Proteomes" id="UP000634136">
    <property type="component" value="Unassembled WGS sequence"/>
</dbReference>
<comment type="similarity">
    <text evidence="1">Belongs to the disease resistance NB-LRR family.</text>
</comment>
<dbReference type="FunFam" id="3.40.50.300:FF:001091">
    <property type="entry name" value="Probable disease resistance protein At1g61300"/>
    <property type="match status" value="1"/>
</dbReference>
<evidence type="ECO:0000256" key="5">
    <source>
        <dbReference type="SAM" id="Coils"/>
    </source>
</evidence>
<keyword evidence="5" id="KW-0175">Coiled coil</keyword>
<feature type="compositionally biased region" description="Basic and acidic residues" evidence="6">
    <location>
        <begin position="1650"/>
        <end position="1666"/>
    </location>
</feature>
<dbReference type="InterPro" id="IPR042197">
    <property type="entry name" value="Apaf_helical"/>
</dbReference>
<dbReference type="InterPro" id="IPR032675">
    <property type="entry name" value="LRR_dom_sf"/>
</dbReference>
<evidence type="ECO:0000256" key="4">
    <source>
        <dbReference type="ARBA" id="ARBA00022840"/>
    </source>
</evidence>
<evidence type="ECO:0000256" key="3">
    <source>
        <dbReference type="ARBA" id="ARBA00022821"/>
    </source>
</evidence>
<organism evidence="9 10">
    <name type="scientific">Senna tora</name>
    <dbReference type="NCBI Taxonomy" id="362788"/>
    <lineage>
        <taxon>Eukaryota</taxon>
        <taxon>Viridiplantae</taxon>
        <taxon>Streptophyta</taxon>
        <taxon>Embryophyta</taxon>
        <taxon>Tracheophyta</taxon>
        <taxon>Spermatophyta</taxon>
        <taxon>Magnoliopsida</taxon>
        <taxon>eudicotyledons</taxon>
        <taxon>Gunneridae</taxon>
        <taxon>Pentapetalae</taxon>
        <taxon>rosids</taxon>
        <taxon>fabids</taxon>
        <taxon>Fabales</taxon>
        <taxon>Fabaceae</taxon>
        <taxon>Caesalpinioideae</taxon>
        <taxon>Cassia clade</taxon>
        <taxon>Senna</taxon>
    </lineage>
</organism>
<keyword evidence="4" id="KW-0067">ATP-binding</keyword>
<dbReference type="EMBL" id="JAAIUW010000002">
    <property type="protein sequence ID" value="KAF7842973.1"/>
    <property type="molecule type" value="Genomic_DNA"/>
</dbReference>
<dbReference type="Pfam" id="PF23247">
    <property type="entry name" value="LRR_RPS2"/>
    <property type="match status" value="1"/>
</dbReference>
<comment type="caution">
    <text evidence="9">The sequence shown here is derived from an EMBL/GenBank/DDBJ whole genome shotgun (WGS) entry which is preliminary data.</text>
</comment>
<dbReference type="Gene3D" id="3.40.50.300">
    <property type="entry name" value="P-loop containing nucleotide triphosphate hydrolases"/>
    <property type="match status" value="1"/>
</dbReference>
<dbReference type="OrthoDB" id="1418300at2759"/>
<feature type="region of interest" description="Disordered" evidence="6">
    <location>
        <begin position="1446"/>
        <end position="1500"/>
    </location>
</feature>
<dbReference type="GO" id="GO:0006952">
    <property type="term" value="P:defense response"/>
    <property type="evidence" value="ECO:0007669"/>
    <property type="project" value="UniProtKB-KW"/>
</dbReference>
<reference evidence="9" key="1">
    <citation type="submission" date="2020-09" db="EMBL/GenBank/DDBJ databases">
        <title>Genome-Enabled Discovery of Anthraquinone Biosynthesis in Senna tora.</title>
        <authorList>
            <person name="Kang S.-H."/>
            <person name="Pandey R.P."/>
            <person name="Lee C.-M."/>
            <person name="Sim J.-S."/>
            <person name="Jeong J.-T."/>
            <person name="Choi B.-S."/>
            <person name="Jung M."/>
            <person name="Ginzburg D."/>
            <person name="Zhao K."/>
            <person name="Won S.Y."/>
            <person name="Oh T.-J."/>
            <person name="Yu Y."/>
            <person name="Kim N.-H."/>
            <person name="Lee O.R."/>
            <person name="Lee T.-H."/>
            <person name="Bashyal P."/>
            <person name="Kim T.-S."/>
            <person name="Lee W.-H."/>
            <person name="Kawkins C."/>
            <person name="Kim C.-K."/>
            <person name="Kim J.S."/>
            <person name="Ahn B.O."/>
            <person name="Rhee S.Y."/>
            <person name="Sohng J.K."/>
        </authorList>
    </citation>
    <scope>NUCLEOTIDE SEQUENCE</scope>
    <source>
        <tissue evidence="9">Leaf</tissue>
    </source>
</reference>
<dbReference type="PRINTS" id="PR00364">
    <property type="entry name" value="DISEASERSIST"/>
</dbReference>
<dbReference type="InterPro" id="IPR002182">
    <property type="entry name" value="NB-ARC"/>
</dbReference>
<keyword evidence="3" id="KW-0611">Plant defense</keyword>
<dbReference type="SUPFAM" id="SSF52058">
    <property type="entry name" value="L domain-like"/>
    <property type="match status" value="2"/>
</dbReference>
<feature type="domain" description="Disease resistance protein At4g27190-like leucine-rich repeats" evidence="8">
    <location>
        <begin position="887"/>
        <end position="979"/>
    </location>
</feature>
<dbReference type="InterPro" id="IPR057135">
    <property type="entry name" value="At4g27190-like_LRR"/>
</dbReference>
<dbReference type="Pfam" id="PF00931">
    <property type="entry name" value="NB-ARC"/>
    <property type="match status" value="1"/>
</dbReference>
<evidence type="ECO:0000256" key="6">
    <source>
        <dbReference type="SAM" id="MobiDB-lite"/>
    </source>
</evidence>
<accession>A0A834XE90</accession>
<dbReference type="Gene3D" id="1.10.8.430">
    <property type="entry name" value="Helical domain of apoptotic protease-activating factors"/>
    <property type="match status" value="1"/>
</dbReference>
<feature type="region of interest" description="Disordered" evidence="6">
    <location>
        <begin position="1598"/>
        <end position="1666"/>
    </location>
</feature>
<dbReference type="PANTHER" id="PTHR33463">
    <property type="entry name" value="NB-ARC DOMAIN-CONTAINING PROTEIN-RELATED"/>
    <property type="match status" value="1"/>
</dbReference>
<evidence type="ECO:0000256" key="2">
    <source>
        <dbReference type="ARBA" id="ARBA00022741"/>
    </source>
</evidence>
<dbReference type="PANTHER" id="PTHR33463:SF105">
    <property type="entry name" value="AND NB-ARC DOMAIN DISEASE RESISTANCE PROTEIN, PUTATIVE-RELATED"/>
    <property type="match status" value="1"/>
</dbReference>
<feature type="compositionally biased region" description="Polar residues" evidence="6">
    <location>
        <begin position="1446"/>
        <end position="1456"/>
    </location>
</feature>
<dbReference type="GO" id="GO:0043531">
    <property type="term" value="F:ADP binding"/>
    <property type="evidence" value="ECO:0007669"/>
    <property type="project" value="InterPro"/>
</dbReference>
<evidence type="ECO:0000259" key="7">
    <source>
        <dbReference type="Pfam" id="PF00931"/>
    </source>
</evidence>
<protein>
    <submittedName>
        <fullName evidence="9">Putative disease resistance protein</fullName>
    </submittedName>
</protein>
<evidence type="ECO:0000313" key="9">
    <source>
        <dbReference type="EMBL" id="KAF7842973.1"/>
    </source>
</evidence>
<feature type="coiled-coil region" evidence="5">
    <location>
        <begin position="35"/>
        <end position="69"/>
    </location>
</feature>
<name>A0A834XE90_9FABA</name>
<feature type="compositionally biased region" description="Polar residues" evidence="6">
    <location>
        <begin position="1488"/>
        <end position="1500"/>
    </location>
</feature>
<sequence length="1980" mass="224429">MAAEMGTAVATEVAKPLVIRAMKEASYLCCFKCYVEDYEQEKSRLEATRDSVLEDVKEARQRNETLIDKEAEHWLKEANDLIIQEDTKTKKKWFLGLCTNCIWQYEQGKKLANKTKKIPSLIEGKKNLVRVARSAGPPGMVYHSSSDFIHFKSREAKSEQLKEALGNENNHIIGLQGMGGSGKTTMAKQVGKVVEESKLFDKVIFTVVSNPPNVEKVQRDIARHLGLPLAEGKETEEYAESLWCRISNGGQKLLIILDDVWEKELDLKAIGIPLGHHDKFRCSVFLTTRDLKVCKEIGCQKTIQLEVLPNKEALDLFLFHAAKCGVNSSSDFKELALDIVKGCGGLPVAIEAIAKALNYEPLEVWKTTSTALHKFDPILYDDDDGDMKKAYNCLKLSYDNLKNEKAQKLFLLCSLFPEDDEMLVEFLSRIAIGLGLCGEVDEYNKARRQVLAVKRKLIDSSLLLEDEEGNVKMHDLVHEVAIKIANKEIQVVRDSNTILKENVRFSFWIDGFPHRFDGSKLEVLITNFVKFPNALFEGMTKLRVLVIYSMYGDFPGSAWVKSIQSSLNIRTLHITNLKLEDISSMGNLQSLETLELFRCSIVEFPNEITKLESLRLLGLTCCNIERNNPFKVIERCSRLEELYYRKNRDIFEKELEDKEVGDIGVPRTLQMYEIIGEKIKKFFFPTREDTSLLRRFKPRYLQNIFSKAAFKFFAAKAEILELDGFYGTGWTNLIPDIALIEDGGMNDLIELSLESFPEMECLINTENIASEVTIFSKLVKLGLSTMGVKELCCGPFPSGFLMKLEMLYLEECSNLEGTLFKGKLDLGQLKCIILENCSMSSLFHPSAAQSLKQLEELEIRECHELKYIIDDEGLGEDIVEDDPVDSNEMSHDSMFSKLKFVHVFGCHKLEFIFPIRIVEDLSLLEEVNIDFCGKLKHIFGQHLDEDEDEGVSFQKEKEIKLQSLKEMRICHAPKFVNIFPAEYCCHPMSPVMKKLSTTKDDLKTTDPSLSCPFSWAPICCFMHNSTATSIDNPSVSEEILTNCTGLQELKTQVFNPAKCFLRPPLDPRNLREIIMTQCSNFTWLFTLSIASSMPLLEELQVGECRGLKQIFTIDRADDDHKKYSSIFPKLKVVGVWDCDLLKSLFPASHFVNLDLLEVLRISGTPKLRYVLGKSDCDDNLSHQSQLAQESHQDVPNMLGFIKGIDDLFAFTGKEFMCFHEIQGTTNCLLRLPLNPLHLREMSINFCSNWTSLFTLSIASSMSLLESLEVTECHGLKHIVKHEGDNGHDHMNYSSIFPNLKRISVCDCSILEYIFPASHCRSFNHLESVKIFGVDKLRYMFGKCCCEDNLPHHNQNIEIHLPALKVLLFDYVPNMVSIGTQSCHFTALCLKRVESPLSLVGVFQGIDFQKVPYLVNNCPNILPTYSPKMDYDDDGQSHQEIVEYNENPASKTNSQLQDGPKAQAALSKKKLSPSQSKKEVVEKEPAIQMKNNNTPNLTKSTKGTTNRIAAMETPSSSSDISTTIPQQIPSLIIKETEDSSVHEGPKLEKAITPSEIIESEPSNASSIPFVIPLQNESPKDKLFGNEAKNKTVIIDQQAEAETRPDIYSNNSQNNNEVSSGEGPSSKKYFKVTSSTHSEPKVSSPGPLTSTEEFHEKESKGDEEVLGESKRLDNTQEMKGTESNPIVTSLEDTSGFALDQIMVNEAETYTDEKIKVDHRNPQQFEDDDLIRLFQTIEEGADIGIHKPYVSKITALEDDNKVAMAFSDVETLLKMGVNEIAKSEEDRIRLENALEFLSTHYSRDGAPSHMLKDKVDSMRQEISSILSSFKQASARLSAIDTFTELEEKEKSINEELPQRKEAAITLISEICETKKTIDEAQKKEVELKEQITRLQAELKRKEKEIRDCEIKLSSLEEQKKKSVWDTIGFLEECEAVKKERSQIVEEKMKARQELEKVEFKWSSCEAKWWKTILLQAIYVKKKL</sequence>